<dbReference type="InterPro" id="IPR036770">
    <property type="entry name" value="Ankyrin_rpt-contain_sf"/>
</dbReference>
<protein>
    <submittedName>
        <fullName evidence="3">Uncharacterized protein</fullName>
    </submittedName>
</protein>
<dbReference type="AlphaFoldDB" id="A0A5E6SMW8"/>
<reference evidence="3 4" key="1">
    <citation type="submission" date="2019-09" db="EMBL/GenBank/DDBJ databases">
        <authorList>
            <person name="Chandra G."/>
            <person name="Truman W A."/>
        </authorList>
    </citation>
    <scope>NUCLEOTIDE SEQUENCE [LARGE SCALE GENOMIC DNA]</scope>
    <source>
        <strain evidence="3">PS645</strain>
    </source>
</reference>
<dbReference type="SMART" id="SM00248">
    <property type="entry name" value="ANK"/>
    <property type="match status" value="3"/>
</dbReference>
<evidence type="ECO:0000313" key="3">
    <source>
        <dbReference type="EMBL" id="VVM81582.1"/>
    </source>
</evidence>
<dbReference type="EMBL" id="CABVGX010000015">
    <property type="protein sequence ID" value="VVM81582.1"/>
    <property type="molecule type" value="Genomic_DNA"/>
</dbReference>
<dbReference type="PANTHER" id="PTHR24201">
    <property type="entry name" value="ANK_REP_REGION DOMAIN-CONTAINING PROTEIN"/>
    <property type="match status" value="1"/>
</dbReference>
<evidence type="ECO:0000256" key="1">
    <source>
        <dbReference type="ARBA" id="ARBA00022737"/>
    </source>
</evidence>
<accession>A0A5E6SMW8</accession>
<keyword evidence="2" id="KW-0040">ANK repeat</keyword>
<evidence type="ECO:0000256" key="2">
    <source>
        <dbReference type="ARBA" id="ARBA00023043"/>
    </source>
</evidence>
<dbReference type="Gene3D" id="1.25.40.20">
    <property type="entry name" value="Ankyrin repeat-containing domain"/>
    <property type="match status" value="1"/>
</dbReference>
<organism evidence="3 4">
    <name type="scientific">Pseudomonas fluorescens</name>
    <dbReference type="NCBI Taxonomy" id="294"/>
    <lineage>
        <taxon>Bacteria</taxon>
        <taxon>Pseudomonadati</taxon>
        <taxon>Pseudomonadota</taxon>
        <taxon>Gammaproteobacteria</taxon>
        <taxon>Pseudomonadales</taxon>
        <taxon>Pseudomonadaceae</taxon>
        <taxon>Pseudomonas</taxon>
    </lineage>
</organism>
<dbReference type="InterPro" id="IPR002110">
    <property type="entry name" value="Ankyrin_rpt"/>
</dbReference>
<dbReference type="Proteomes" id="UP000325607">
    <property type="component" value="Unassembled WGS sequence"/>
</dbReference>
<dbReference type="SUPFAM" id="SSF48403">
    <property type="entry name" value="Ankyrin repeat"/>
    <property type="match status" value="1"/>
</dbReference>
<dbReference type="RefSeq" id="WP_150580549.1">
    <property type="nucleotide sequence ID" value="NZ_CABVGX010000015.1"/>
</dbReference>
<proteinExistence type="predicted"/>
<name>A0A5E6SMW8_PSEFL</name>
<gene>
    <name evidence="3" type="ORF">PS645_02298</name>
</gene>
<sequence length="193" mass="21263">MGKFPGASQAVYEAAIRGDFHQINALVAAGANLNGLNSNGDTLLQEMVFWLAEDQSQLCGEILRLLLQLGADPNILGDEGSSALTAAMLCMDSELLGILLSAGADPNQPKGLCESDSFYDWAELDYCYNVWMRDNEEFELMSPPEEPTDADQVSEESYLDYLDRMAVKYGVRRPDHLFLLRSYGAKSAHEIKG</sequence>
<evidence type="ECO:0000313" key="4">
    <source>
        <dbReference type="Proteomes" id="UP000325607"/>
    </source>
</evidence>
<dbReference type="OrthoDB" id="6087427at2"/>
<keyword evidence="1" id="KW-0677">Repeat</keyword>
<dbReference type="InterPro" id="IPR050776">
    <property type="entry name" value="Ank_Repeat/CDKN_Inhibitor"/>
</dbReference>